<evidence type="ECO:0000256" key="2">
    <source>
        <dbReference type="ARBA" id="ARBA00022525"/>
    </source>
</evidence>
<evidence type="ECO:0000256" key="4">
    <source>
        <dbReference type="SAM" id="MobiDB-lite"/>
    </source>
</evidence>
<proteinExistence type="predicted"/>
<dbReference type="GO" id="GO:0005576">
    <property type="term" value="C:extracellular region"/>
    <property type="evidence" value="ECO:0007669"/>
    <property type="project" value="UniProtKB-SubCell"/>
</dbReference>
<evidence type="ECO:0000256" key="3">
    <source>
        <dbReference type="ARBA" id="ARBA00023180"/>
    </source>
</evidence>
<dbReference type="Pfam" id="PF03098">
    <property type="entry name" value="An_peroxidase"/>
    <property type="match status" value="1"/>
</dbReference>
<dbReference type="InterPro" id="IPR019791">
    <property type="entry name" value="Haem_peroxidase_animal"/>
</dbReference>
<reference evidence="5 6" key="1">
    <citation type="submission" date="2018-11" db="EMBL/GenBank/DDBJ databases">
        <title>Sequencing the genomes of 1000 actinobacteria strains.</title>
        <authorList>
            <person name="Klenk H.-P."/>
        </authorList>
    </citation>
    <scope>NUCLEOTIDE SEQUENCE [LARGE SCALE GENOMIC DNA]</scope>
    <source>
        <strain evidence="5 6">DSM 12652</strain>
    </source>
</reference>
<comment type="subcellular location">
    <subcellularLocation>
        <location evidence="1">Secreted</location>
    </subcellularLocation>
</comment>
<evidence type="ECO:0000256" key="1">
    <source>
        <dbReference type="ARBA" id="ARBA00004613"/>
    </source>
</evidence>
<dbReference type="Gene3D" id="1.10.640.10">
    <property type="entry name" value="Haem peroxidase domain superfamily, animal type"/>
    <property type="match status" value="1"/>
</dbReference>
<keyword evidence="3" id="KW-0325">Glycoprotein</keyword>
<feature type="compositionally biased region" description="Basic and acidic residues" evidence="4">
    <location>
        <begin position="191"/>
        <end position="200"/>
    </location>
</feature>
<name>A0A3N2CZN1_9ACTN</name>
<dbReference type="RefSeq" id="WP_123392699.1">
    <property type="nucleotide sequence ID" value="NZ_RKHO01000001.1"/>
</dbReference>
<gene>
    <name evidence="5" type="ORF">EDD33_3885</name>
</gene>
<keyword evidence="6" id="KW-1185">Reference proteome</keyword>
<evidence type="ECO:0000313" key="5">
    <source>
        <dbReference type="EMBL" id="ROR92980.1"/>
    </source>
</evidence>
<comment type="caution">
    <text evidence="5">The sequence shown here is derived from an EMBL/GenBank/DDBJ whole genome shotgun (WGS) entry which is preliminary data.</text>
</comment>
<dbReference type="PANTHER" id="PTHR11475">
    <property type="entry name" value="OXIDASE/PEROXIDASE"/>
    <property type="match status" value="1"/>
</dbReference>
<dbReference type="CDD" id="cd09819">
    <property type="entry name" value="An_peroxidase_bacterial_1"/>
    <property type="match status" value="1"/>
</dbReference>
<dbReference type="SUPFAM" id="SSF48113">
    <property type="entry name" value="Heme-dependent peroxidases"/>
    <property type="match status" value="1"/>
</dbReference>
<evidence type="ECO:0000313" key="6">
    <source>
        <dbReference type="Proteomes" id="UP000281738"/>
    </source>
</evidence>
<dbReference type="OrthoDB" id="105077at2"/>
<protein>
    <submittedName>
        <fullName evidence="5">Heme peroxidase</fullName>
    </submittedName>
</protein>
<keyword evidence="2" id="KW-0964">Secreted</keyword>
<dbReference type="GO" id="GO:0006979">
    <property type="term" value="P:response to oxidative stress"/>
    <property type="evidence" value="ECO:0007669"/>
    <property type="project" value="InterPro"/>
</dbReference>
<keyword evidence="5" id="KW-0575">Peroxidase</keyword>
<accession>A0A3N2CZN1</accession>
<feature type="region of interest" description="Disordered" evidence="4">
    <location>
        <begin position="178"/>
        <end position="200"/>
    </location>
</feature>
<dbReference type="Proteomes" id="UP000281738">
    <property type="component" value="Unassembled WGS sequence"/>
</dbReference>
<dbReference type="EMBL" id="RKHO01000001">
    <property type="protein sequence ID" value="ROR92980.1"/>
    <property type="molecule type" value="Genomic_DNA"/>
</dbReference>
<dbReference type="PROSITE" id="PS50292">
    <property type="entry name" value="PEROXIDASE_3"/>
    <property type="match status" value="1"/>
</dbReference>
<dbReference type="GO" id="GO:0020037">
    <property type="term" value="F:heme binding"/>
    <property type="evidence" value="ECO:0007669"/>
    <property type="project" value="InterPro"/>
</dbReference>
<dbReference type="InterPro" id="IPR010255">
    <property type="entry name" value="Haem_peroxidase_sf"/>
</dbReference>
<sequence>MAREHVKHGSETFFVQGEGVLTTQVGGRTGEEGDPLTEVASPRPVAAAPLAARAAPPFRFSRLGPKGPALPIPLARKLARAMTVGGGGTAGNVPAGYTYLGQFVDHDLTLDKTDLMTSGEIDPATLLSGRSPSLDLDSLYGAGPGSPGSVGFYAPDRIHLRTGDTQREGDLRVKVGRDLPRVGTGPLSTARRADIPDPRNDENLAVGQTHLAFIHFHNRVVDKLPRGTPEAEKFRRARRRVTLHYQWIVRHDYLPRICDARVLDDVFDRGRKVVEPDATAMTMPTMPVEFSVAAFRMGHSMIRDAYNWNSVFSDGGGSLDLLFFFSGTGGDLGGNRRLVSSWIADWRRLYDFPAGGRPGLPAPDSGVNRAMRIDTRLTDPLSFLPAGSFGGDDSTPPMQHNLAFRNLVRGSLVRLATGQQMVTRLKNAGVTVTPLTRAQILEGRGGAKLDHLTDAERNAVAARTPLWFYVLREAELNKGRLTGVGARILAETFHRVIEGSRISIVREPDWRPNVVSATKGGFAMTDLLFLAFGGTKAGLAPVG</sequence>
<dbReference type="AlphaFoldDB" id="A0A3N2CZN1"/>
<keyword evidence="5" id="KW-0560">Oxidoreductase</keyword>
<dbReference type="GO" id="GO:0004601">
    <property type="term" value="F:peroxidase activity"/>
    <property type="evidence" value="ECO:0007669"/>
    <property type="project" value="UniProtKB-KW"/>
</dbReference>
<dbReference type="PANTHER" id="PTHR11475:SF4">
    <property type="entry name" value="CHORION PEROXIDASE"/>
    <property type="match status" value="1"/>
</dbReference>
<organism evidence="5 6">
    <name type="scientific">Nocardioides aurantiacus</name>
    <dbReference type="NCBI Taxonomy" id="86796"/>
    <lineage>
        <taxon>Bacteria</taxon>
        <taxon>Bacillati</taxon>
        <taxon>Actinomycetota</taxon>
        <taxon>Actinomycetes</taxon>
        <taxon>Propionibacteriales</taxon>
        <taxon>Nocardioidaceae</taxon>
        <taxon>Nocardioides</taxon>
    </lineage>
</organism>
<dbReference type="InterPro" id="IPR037120">
    <property type="entry name" value="Haem_peroxidase_sf_animal"/>
</dbReference>